<comment type="caution">
    <text evidence="3">The sequence shown here is derived from an EMBL/GenBank/DDBJ whole genome shotgun (WGS) entry which is preliminary data.</text>
</comment>
<dbReference type="Gene3D" id="2.70.160.11">
    <property type="entry name" value="Hnrnp arginine n-methyltransferase1"/>
    <property type="match status" value="1"/>
</dbReference>
<protein>
    <recommendedName>
        <fullName evidence="2">PRMT5 oligomerisation domain-containing protein</fullName>
    </recommendedName>
</protein>
<dbReference type="EMBL" id="JBJKFK010000825">
    <property type="protein sequence ID" value="KAL3315106.1"/>
    <property type="molecule type" value="Genomic_DNA"/>
</dbReference>
<name>A0ABD2Q6A0_9PLAT</name>
<dbReference type="Proteomes" id="UP001626550">
    <property type="component" value="Unassembled WGS sequence"/>
</dbReference>
<evidence type="ECO:0000259" key="2">
    <source>
        <dbReference type="Pfam" id="PF17286"/>
    </source>
</evidence>
<gene>
    <name evidence="3" type="ORF">Ciccas_006262</name>
</gene>
<evidence type="ECO:0000256" key="1">
    <source>
        <dbReference type="ARBA" id="ARBA00022691"/>
    </source>
</evidence>
<sequence length="147" mass="17005">MTRITIPRETPYVVRLLNCQILSNPKPVFEFRHPKKNLNESNERYISLTFECGQDCTVHGFAGFFESVLYDDITMSIHPEHHSPDLISWFPLVFPLDKPIQVSGSERITVHLWRCTASREVWYEWAVTQPSCSKLHNAAGRAYKIGL</sequence>
<dbReference type="InterPro" id="IPR035248">
    <property type="entry name" value="PRMT5_C"/>
</dbReference>
<evidence type="ECO:0000313" key="3">
    <source>
        <dbReference type="EMBL" id="KAL3315106.1"/>
    </source>
</evidence>
<dbReference type="AlphaFoldDB" id="A0ABD2Q6A0"/>
<keyword evidence="4" id="KW-1185">Reference proteome</keyword>
<dbReference type="InterPro" id="IPR025799">
    <property type="entry name" value="Arg_MeTrfase"/>
</dbReference>
<keyword evidence="1" id="KW-0949">S-adenosyl-L-methionine</keyword>
<dbReference type="SUPFAM" id="SSF53335">
    <property type="entry name" value="S-adenosyl-L-methionine-dependent methyltransferases"/>
    <property type="match status" value="1"/>
</dbReference>
<dbReference type="Pfam" id="PF17286">
    <property type="entry name" value="PRMT5_C"/>
    <property type="match status" value="1"/>
</dbReference>
<organism evidence="3 4">
    <name type="scientific">Cichlidogyrus casuarinus</name>
    <dbReference type="NCBI Taxonomy" id="1844966"/>
    <lineage>
        <taxon>Eukaryota</taxon>
        <taxon>Metazoa</taxon>
        <taxon>Spiralia</taxon>
        <taxon>Lophotrochozoa</taxon>
        <taxon>Platyhelminthes</taxon>
        <taxon>Monogenea</taxon>
        <taxon>Monopisthocotylea</taxon>
        <taxon>Dactylogyridea</taxon>
        <taxon>Ancyrocephalidae</taxon>
        <taxon>Cichlidogyrus</taxon>
    </lineage>
</organism>
<evidence type="ECO:0000313" key="4">
    <source>
        <dbReference type="Proteomes" id="UP001626550"/>
    </source>
</evidence>
<dbReference type="PANTHER" id="PTHR10738:SF0">
    <property type="entry name" value="PROTEIN ARGININE N-METHYLTRANSFERASE 5"/>
    <property type="match status" value="1"/>
</dbReference>
<feature type="domain" description="PRMT5 oligomerisation" evidence="2">
    <location>
        <begin position="9"/>
        <end position="145"/>
    </location>
</feature>
<accession>A0ABD2Q6A0</accession>
<reference evidence="3 4" key="1">
    <citation type="submission" date="2024-11" db="EMBL/GenBank/DDBJ databases">
        <title>Adaptive evolution of stress response genes in parasites aligns with host niche diversity.</title>
        <authorList>
            <person name="Hahn C."/>
            <person name="Resl P."/>
        </authorList>
    </citation>
    <scope>NUCLEOTIDE SEQUENCE [LARGE SCALE GENOMIC DNA]</scope>
    <source>
        <strain evidence="3">EGGRZ-B1_66</strain>
        <tissue evidence="3">Body</tissue>
    </source>
</reference>
<dbReference type="PANTHER" id="PTHR10738">
    <property type="entry name" value="PROTEIN ARGININE N-METHYLTRANSFERASE 5"/>
    <property type="match status" value="1"/>
</dbReference>
<dbReference type="InterPro" id="IPR029063">
    <property type="entry name" value="SAM-dependent_MTases_sf"/>
</dbReference>
<proteinExistence type="predicted"/>